<reference evidence="4 5" key="1">
    <citation type="journal article" date="2020" name="G3 (Bethesda)">
        <title>Improved Reference Genome for Cyclotella cryptica CCMP332, a Model for Cell Wall Morphogenesis, Salinity Adaptation, and Lipid Production in Diatoms (Bacillariophyta).</title>
        <authorList>
            <person name="Roberts W.R."/>
            <person name="Downey K.M."/>
            <person name="Ruck E.C."/>
            <person name="Traller J.C."/>
            <person name="Alverson A.J."/>
        </authorList>
    </citation>
    <scope>NUCLEOTIDE SEQUENCE [LARGE SCALE GENOMIC DNA]</scope>
    <source>
        <strain evidence="4 5">CCMP332</strain>
    </source>
</reference>
<dbReference type="InterPro" id="IPR023346">
    <property type="entry name" value="Lysozyme-like_dom_sf"/>
</dbReference>
<proteinExistence type="predicted"/>
<comment type="caution">
    <text evidence="4">The sequence shown here is derived from an EMBL/GenBank/DDBJ whole genome shotgun (WGS) entry which is preliminary data.</text>
</comment>
<feature type="non-terminal residue" evidence="4">
    <location>
        <position position="1"/>
    </location>
</feature>
<evidence type="ECO:0000313" key="5">
    <source>
        <dbReference type="Proteomes" id="UP001516023"/>
    </source>
</evidence>
<dbReference type="AlphaFoldDB" id="A0ABD3QAE5"/>
<evidence type="ECO:0000259" key="3">
    <source>
        <dbReference type="Pfam" id="PF00182"/>
    </source>
</evidence>
<keyword evidence="2" id="KW-1015">Disulfide bond</keyword>
<dbReference type="GO" id="GO:0006952">
    <property type="term" value="P:defense response"/>
    <property type="evidence" value="ECO:0007669"/>
    <property type="project" value="UniProtKB-KW"/>
</dbReference>
<dbReference type="Gene3D" id="1.10.530.10">
    <property type="match status" value="1"/>
</dbReference>
<dbReference type="Gene3D" id="3.30.20.10">
    <property type="entry name" value="Endochitinase, domain 2"/>
    <property type="match status" value="1"/>
</dbReference>
<gene>
    <name evidence="4" type="ORF">HJC23_009697</name>
</gene>
<dbReference type="Proteomes" id="UP001516023">
    <property type="component" value="Unassembled WGS sequence"/>
</dbReference>
<keyword evidence="1" id="KW-0611">Plant defense</keyword>
<keyword evidence="5" id="KW-1185">Reference proteome</keyword>
<accession>A0ABD3QAE5</accession>
<feature type="domain" description="Glycoside hydrolase family 19 catalytic" evidence="3">
    <location>
        <begin position="277"/>
        <end position="385"/>
    </location>
</feature>
<evidence type="ECO:0000313" key="4">
    <source>
        <dbReference type="EMBL" id="KAL3796566.1"/>
    </source>
</evidence>
<evidence type="ECO:0000256" key="2">
    <source>
        <dbReference type="ARBA" id="ARBA00023157"/>
    </source>
</evidence>
<evidence type="ECO:0000256" key="1">
    <source>
        <dbReference type="ARBA" id="ARBA00022821"/>
    </source>
</evidence>
<dbReference type="PANTHER" id="PTHR22595:SF79">
    <property type="entry name" value="CHITINASE 12"/>
    <property type="match status" value="1"/>
</dbReference>
<dbReference type="EMBL" id="JABMIG020000062">
    <property type="protein sequence ID" value="KAL3796566.1"/>
    <property type="molecule type" value="Genomic_DNA"/>
</dbReference>
<protein>
    <recommendedName>
        <fullName evidence="3">Glycoside hydrolase family 19 catalytic domain-containing protein</fullName>
    </recommendedName>
</protein>
<dbReference type="SUPFAM" id="SSF53955">
    <property type="entry name" value="Lysozyme-like"/>
    <property type="match status" value="1"/>
</dbReference>
<dbReference type="CDD" id="cd00325">
    <property type="entry name" value="chitinase_GH19"/>
    <property type="match status" value="1"/>
</dbReference>
<organism evidence="4 5">
    <name type="scientific">Cyclotella cryptica</name>
    <dbReference type="NCBI Taxonomy" id="29204"/>
    <lineage>
        <taxon>Eukaryota</taxon>
        <taxon>Sar</taxon>
        <taxon>Stramenopiles</taxon>
        <taxon>Ochrophyta</taxon>
        <taxon>Bacillariophyta</taxon>
        <taxon>Coscinodiscophyceae</taxon>
        <taxon>Thalassiosirophycidae</taxon>
        <taxon>Stephanodiscales</taxon>
        <taxon>Stephanodiscaceae</taxon>
        <taxon>Cyclotella</taxon>
    </lineage>
</organism>
<sequence>IRAQEPIYRNGLKLGASKSNTRHHIIQTAMPRRPTPVPSLLLLLLLLHSSAQPPDPLSCVNCVGNGKKCIGDPSVQAINDEDCVLCLKSSSKWTWPCNVDGLCWCWDTSKPKFKPTVPSGLEVSTKKPCEVFTKKMFDEIAPNAVEPYTYEGLCDIIDMLNERYDEKLFQMGSVDQQKNEWAAFVGHTTHESAQYTAAREALPCARTVELGSGTYCKPCANENFDWADRYCEVSLVSNGQMYEEYCDKTVTPPFGCVCGPTTEVESNGNLAGLINPNFVYFGRGALQLSWNSNYLKASQVLAESADTLCSQPELVATDPTYAWGTALWFWNFNRPPGDETTCHIQSLTGSFGGSLNIINGGLECPAHPNSYHADAIVTRLRYYCIAATVIGVKRLLSFDGCDGLAQKFEDCNLSGMCPECNEWMMLAEVDSDMPTKMPSPLLPTERPTIWRSWANEDWMSEIKRRDSSAVGISNFLGLLTCLCLTGNFIHPLGWFYFIQPLCCHVKSHSNGGLECPAHPNNYHADAIVTRLPFPWFTATVTGVKGLLSFDRCDGLAQKFEDCNLSGICALAEVDSDMPTPAMWISWANEDRMIEIKRLDSSAGRVSNFVGLLTCVVTSYAHIY</sequence>
<dbReference type="Pfam" id="PF00182">
    <property type="entry name" value="Glyco_hydro_19"/>
    <property type="match status" value="1"/>
</dbReference>
<name>A0ABD3QAE5_9STRA</name>
<dbReference type="PANTHER" id="PTHR22595">
    <property type="entry name" value="CHITINASE-RELATED"/>
    <property type="match status" value="1"/>
</dbReference>
<dbReference type="InterPro" id="IPR000726">
    <property type="entry name" value="Glyco_hydro_19_cat"/>
</dbReference>